<evidence type="ECO:0000256" key="3">
    <source>
        <dbReference type="ARBA" id="ARBA00022801"/>
    </source>
</evidence>
<dbReference type="RefSeq" id="WP_381825920.1">
    <property type="nucleotide sequence ID" value="NZ_JBHTCF010000001.1"/>
</dbReference>
<dbReference type="InterPro" id="IPR034193">
    <property type="entry name" value="PCSK9_ProteinaseK-like"/>
</dbReference>
<dbReference type="InterPro" id="IPR050131">
    <property type="entry name" value="Peptidase_S8_subtilisin-like"/>
</dbReference>
<feature type="domain" description="Inhibitor I9" evidence="8">
    <location>
        <begin position="50"/>
        <end position="101"/>
    </location>
</feature>
<dbReference type="EC" id="3.4.-.-" evidence="9"/>
<feature type="signal peptide" evidence="6">
    <location>
        <begin position="1"/>
        <end position="24"/>
    </location>
</feature>
<feature type="chain" id="PRO_5046164718" evidence="6">
    <location>
        <begin position="25"/>
        <end position="382"/>
    </location>
</feature>
<dbReference type="EMBL" id="JBHTCF010000001">
    <property type="protein sequence ID" value="MFC7303100.1"/>
    <property type="molecule type" value="Genomic_DNA"/>
</dbReference>
<dbReference type="Pfam" id="PF05922">
    <property type="entry name" value="Inhibitor_I9"/>
    <property type="match status" value="1"/>
</dbReference>
<dbReference type="Proteomes" id="UP001596523">
    <property type="component" value="Unassembled WGS sequence"/>
</dbReference>
<dbReference type="PROSITE" id="PS00137">
    <property type="entry name" value="SUBTILASE_HIS"/>
    <property type="match status" value="1"/>
</dbReference>
<evidence type="ECO:0000256" key="1">
    <source>
        <dbReference type="ARBA" id="ARBA00011073"/>
    </source>
</evidence>
<dbReference type="SUPFAM" id="SSF54897">
    <property type="entry name" value="Protease propeptides/inhibitors"/>
    <property type="match status" value="1"/>
</dbReference>
<keyword evidence="3 5" id="KW-0378">Hydrolase</keyword>
<evidence type="ECO:0000256" key="5">
    <source>
        <dbReference type="PROSITE-ProRule" id="PRU01240"/>
    </source>
</evidence>
<comment type="similarity">
    <text evidence="1 5">Belongs to the peptidase S8 family.</text>
</comment>
<dbReference type="Gene3D" id="3.40.50.200">
    <property type="entry name" value="Peptidase S8/S53 domain"/>
    <property type="match status" value="1"/>
</dbReference>
<dbReference type="CDD" id="cd04077">
    <property type="entry name" value="Peptidases_S8_PCSK9_ProteinaseK_like"/>
    <property type="match status" value="1"/>
</dbReference>
<keyword evidence="6" id="KW-0732">Signal</keyword>
<dbReference type="Pfam" id="PF00082">
    <property type="entry name" value="Peptidase_S8"/>
    <property type="match status" value="1"/>
</dbReference>
<dbReference type="PROSITE" id="PS51892">
    <property type="entry name" value="SUBTILASE"/>
    <property type="match status" value="1"/>
</dbReference>
<dbReference type="InterPro" id="IPR000209">
    <property type="entry name" value="Peptidase_S8/S53_dom"/>
</dbReference>
<evidence type="ECO:0000313" key="10">
    <source>
        <dbReference type="Proteomes" id="UP001596523"/>
    </source>
</evidence>
<keyword evidence="2 5" id="KW-0645">Protease</keyword>
<evidence type="ECO:0000256" key="4">
    <source>
        <dbReference type="ARBA" id="ARBA00022825"/>
    </source>
</evidence>
<sequence>MLRTRTATLTALVALALGAAPTWATGAAGAEQTAPAGYVVLLDNSPQATARSAVETAGAHIRRTYDTVLDGYAVTATARQARQLAAQPGVRAVVPDTPVRASAEQRDPTWNLDRIDQEKPPLDGVYRYPDSAGTGVTAYVLDTGVRIGHREFGGRAAHGRDLVDGDDVAQDGNGHGTHVASVIAGARYGVAKKARVVAVRVLGDSGGGSTSTVIAGIEWVTEHAAKGPAVANLSLGGAANEALDEAVRNSIAAGVSYSTAAGSSNTDAGKFSPARVAEALTTSATDQSDARSGSANYGPALDLFAPGRGITAAWNGSDTATATLSGTSMAAAHTTGAAALRLGESPADTPARLAAALTAAASAGVVKQPGTGSPNLLLRVGR</sequence>
<name>A0ABW2JC76_9ACTN</name>
<evidence type="ECO:0000259" key="8">
    <source>
        <dbReference type="Pfam" id="PF05922"/>
    </source>
</evidence>
<dbReference type="GO" id="GO:0016787">
    <property type="term" value="F:hydrolase activity"/>
    <property type="evidence" value="ECO:0007669"/>
    <property type="project" value="UniProtKB-KW"/>
</dbReference>
<evidence type="ECO:0000313" key="9">
    <source>
        <dbReference type="EMBL" id="MFC7303100.1"/>
    </source>
</evidence>
<gene>
    <name evidence="9" type="ORF">ACFQVC_02555</name>
</gene>
<proteinExistence type="inferred from homology"/>
<dbReference type="InterPro" id="IPR023827">
    <property type="entry name" value="Peptidase_S8_Asp-AS"/>
</dbReference>
<dbReference type="SUPFAM" id="SSF52743">
    <property type="entry name" value="Subtilisin-like"/>
    <property type="match status" value="1"/>
</dbReference>
<feature type="domain" description="Peptidase S8/S53" evidence="7">
    <location>
        <begin position="133"/>
        <end position="364"/>
    </location>
</feature>
<comment type="caution">
    <text evidence="9">The sequence shown here is derived from an EMBL/GenBank/DDBJ whole genome shotgun (WGS) entry which is preliminary data.</text>
</comment>
<protein>
    <submittedName>
        <fullName evidence="9">S8 family peptidase</fullName>
        <ecNumber evidence="9">3.4.-.-</ecNumber>
    </submittedName>
</protein>
<dbReference type="InterPro" id="IPR037045">
    <property type="entry name" value="S8pro/Inhibitor_I9_sf"/>
</dbReference>
<evidence type="ECO:0000256" key="6">
    <source>
        <dbReference type="SAM" id="SignalP"/>
    </source>
</evidence>
<dbReference type="InterPro" id="IPR010259">
    <property type="entry name" value="S8pro/Inhibitor_I9"/>
</dbReference>
<dbReference type="InterPro" id="IPR015500">
    <property type="entry name" value="Peptidase_S8_subtilisin-rel"/>
</dbReference>
<dbReference type="InterPro" id="IPR036852">
    <property type="entry name" value="Peptidase_S8/S53_dom_sf"/>
</dbReference>
<dbReference type="Gene3D" id="3.30.70.80">
    <property type="entry name" value="Peptidase S8 propeptide/proteinase inhibitor I9"/>
    <property type="match status" value="1"/>
</dbReference>
<dbReference type="InterPro" id="IPR022398">
    <property type="entry name" value="Peptidase_S8_His-AS"/>
</dbReference>
<dbReference type="PRINTS" id="PR00723">
    <property type="entry name" value="SUBTILISIN"/>
</dbReference>
<feature type="active site" description="Charge relay system" evidence="5">
    <location>
        <position position="175"/>
    </location>
</feature>
<dbReference type="PANTHER" id="PTHR43806">
    <property type="entry name" value="PEPTIDASE S8"/>
    <property type="match status" value="1"/>
</dbReference>
<evidence type="ECO:0000256" key="2">
    <source>
        <dbReference type="ARBA" id="ARBA00022670"/>
    </source>
</evidence>
<feature type="active site" description="Charge relay system" evidence="5">
    <location>
        <position position="328"/>
    </location>
</feature>
<dbReference type="PANTHER" id="PTHR43806:SF11">
    <property type="entry name" value="CEREVISIN-RELATED"/>
    <property type="match status" value="1"/>
</dbReference>
<keyword evidence="4 5" id="KW-0720">Serine protease</keyword>
<accession>A0ABW2JC76</accession>
<reference evidence="10" key="1">
    <citation type="journal article" date="2019" name="Int. J. Syst. Evol. Microbiol.">
        <title>The Global Catalogue of Microorganisms (GCM) 10K type strain sequencing project: providing services to taxonomists for standard genome sequencing and annotation.</title>
        <authorList>
            <consortium name="The Broad Institute Genomics Platform"/>
            <consortium name="The Broad Institute Genome Sequencing Center for Infectious Disease"/>
            <person name="Wu L."/>
            <person name="Ma J."/>
        </authorList>
    </citation>
    <scope>NUCLEOTIDE SEQUENCE [LARGE SCALE GENOMIC DNA]</scope>
    <source>
        <strain evidence="10">SYNS20</strain>
    </source>
</reference>
<organism evidence="9 10">
    <name type="scientific">Streptomyces monticola</name>
    <dbReference type="NCBI Taxonomy" id="2666263"/>
    <lineage>
        <taxon>Bacteria</taxon>
        <taxon>Bacillati</taxon>
        <taxon>Actinomycetota</taxon>
        <taxon>Actinomycetes</taxon>
        <taxon>Kitasatosporales</taxon>
        <taxon>Streptomycetaceae</taxon>
        <taxon>Streptomyces</taxon>
    </lineage>
</organism>
<keyword evidence="10" id="KW-1185">Reference proteome</keyword>
<feature type="active site" description="Charge relay system" evidence="5">
    <location>
        <position position="142"/>
    </location>
</feature>
<dbReference type="PROSITE" id="PS00136">
    <property type="entry name" value="SUBTILASE_ASP"/>
    <property type="match status" value="1"/>
</dbReference>
<evidence type="ECO:0000259" key="7">
    <source>
        <dbReference type="Pfam" id="PF00082"/>
    </source>
</evidence>